<dbReference type="UniPathway" id="UPA00694"/>
<dbReference type="Pfam" id="PF03170">
    <property type="entry name" value="BcsB"/>
    <property type="match status" value="2"/>
</dbReference>
<reference evidence="4" key="1">
    <citation type="submission" date="2018-08" db="EMBL/GenBank/DDBJ databases">
        <authorList>
            <person name="Rodrigo-Torres L."/>
            <person name="Arahal R. D."/>
            <person name="Lucena T."/>
        </authorList>
    </citation>
    <scope>NUCLEOTIDE SEQUENCE [LARGE SCALE GENOMIC DNA]</scope>
    <source>
        <strain evidence="4">CECT 7235</strain>
    </source>
</reference>
<keyword evidence="1" id="KW-0812">Transmembrane</keyword>
<dbReference type="EMBL" id="UIHC01000036">
    <property type="protein sequence ID" value="SUZ33070.1"/>
    <property type="molecule type" value="Genomic_DNA"/>
</dbReference>
<dbReference type="Gene3D" id="1.20.5.4520">
    <property type="match status" value="1"/>
</dbReference>
<keyword evidence="4" id="KW-1185">Reference proteome</keyword>
<keyword evidence="1" id="KW-0135">Cellulose biosynthesis</keyword>
<dbReference type="Gene3D" id="2.60.120.260">
    <property type="entry name" value="Galactose-binding domain-like"/>
    <property type="match status" value="2"/>
</dbReference>
<dbReference type="InterPro" id="IPR048861">
    <property type="entry name" value="BscB-like_C"/>
</dbReference>
<name>A0A3B0MCE2_9RHOB</name>
<evidence type="ECO:0000313" key="3">
    <source>
        <dbReference type="EMBL" id="SUZ33070.1"/>
    </source>
</evidence>
<comment type="similarity">
    <text evidence="1">Belongs to the AcsB/BcsB family.</text>
</comment>
<dbReference type="GO" id="GO:0030244">
    <property type="term" value="P:cellulose biosynthetic process"/>
    <property type="evidence" value="ECO:0007669"/>
    <property type="project" value="UniProtKB-KW"/>
</dbReference>
<keyword evidence="1" id="KW-0997">Cell inner membrane</keyword>
<keyword evidence="1" id="KW-0472">Membrane</keyword>
<keyword evidence="1" id="KW-0973">c-di-GMP</keyword>
<dbReference type="AlphaFoldDB" id="A0A3B0MCE2"/>
<protein>
    <recommendedName>
        <fullName evidence="1">Cyclic di-GMP-binding protein</fullName>
    </recommendedName>
    <alternativeName>
        <fullName evidence="1">Cellulose synthase regulatory subunit</fullName>
    </alternativeName>
</protein>
<gene>
    <name evidence="3" type="ORF">ROE7235_02838</name>
</gene>
<dbReference type="GO" id="GO:0006011">
    <property type="term" value="P:UDP-alpha-D-glucose metabolic process"/>
    <property type="evidence" value="ECO:0007669"/>
    <property type="project" value="InterPro"/>
</dbReference>
<dbReference type="GO" id="GO:0005886">
    <property type="term" value="C:plasma membrane"/>
    <property type="evidence" value="ECO:0007669"/>
    <property type="project" value="UniProtKB-SubCell"/>
</dbReference>
<comment type="pathway">
    <text evidence="1">Glycan metabolism; bacterial cellulose biosynthesis.</text>
</comment>
<dbReference type="RefSeq" id="WP_121096155.1">
    <property type="nucleotide sequence ID" value="NZ_UIHC01000036.1"/>
</dbReference>
<evidence type="ECO:0000313" key="4">
    <source>
        <dbReference type="Proteomes" id="UP000272908"/>
    </source>
</evidence>
<dbReference type="OrthoDB" id="7615145at2"/>
<keyword evidence="1" id="KW-1003">Cell membrane</keyword>
<comment type="function">
    <text evidence="1">Binds the cellulose synthase activator, bis-(3'-5') cyclic diguanylic acid (c-di-GMP).</text>
</comment>
<dbReference type="Gene3D" id="3.30.379.30">
    <property type="match status" value="1"/>
</dbReference>
<accession>A0A3B0MCE2</accession>
<feature type="transmembrane region" description="Helical" evidence="1">
    <location>
        <begin position="715"/>
        <end position="737"/>
    </location>
</feature>
<evidence type="ECO:0000259" key="2">
    <source>
        <dbReference type="Pfam" id="PF20916"/>
    </source>
</evidence>
<organism evidence="3 4">
    <name type="scientific">Roseinatronobacter ekhonensis</name>
    <dbReference type="NCBI Taxonomy" id="254356"/>
    <lineage>
        <taxon>Bacteria</taxon>
        <taxon>Pseudomonadati</taxon>
        <taxon>Pseudomonadota</taxon>
        <taxon>Alphaproteobacteria</taxon>
        <taxon>Rhodobacterales</taxon>
        <taxon>Paracoccaceae</taxon>
        <taxon>Roseinatronobacter</taxon>
    </lineage>
</organism>
<proteinExistence type="inferred from homology"/>
<comment type="subcellular location">
    <subcellularLocation>
        <location evidence="1">Cell inner membrane</location>
    </subcellularLocation>
</comment>
<dbReference type="Gene3D" id="3.30.379.20">
    <property type="match status" value="1"/>
</dbReference>
<feature type="domain" description="Cellulose synthase subunit B-like C-terminal" evidence="2">
    <location>
        <begin position="607"/>
        <end position="740"/>
    </location>
</feature>
<sequence length="743" mass="81946">MKLMDHILRGLSAIVLAAFVTLGSAPVHAQGGLILLPEQENLPSEAEQGPGLTADRLNLHRGSTVEDDTPAPRVWVSPLRLTDLQVRRNGQLARVTGERELVAFDLYVADPSRTQRLQLVTVSSINLLPERSFMRVLINGTDLGRTPLDNFETEDRDEIILPPGTLRAGRNAVQIEFRQGHRIFCGPEASFDLWTDIDLTQSGLVLDAANGGTGADGFMMGLAAQSAALAPVEIRGIDSLGAEAEPWRRALVRRLNQSLVGAPVVFDFTDYWTLEQGSRGHARITILPAAQSRVSFQVGGDGARVMVLEVAQGTRPADLLDQIPQLEPQAQADLAPLLSAETENSFADFGIHTESFSQRYAIRNHPFRLPDDWLILTAEKARIYLDYAYVEGLPPESMLLIRVNGQSIRLLPLRGEGGAPITRFPIDFEARIMQPGTNTLTFEMMVPGDPADLPCPAYDQPFLQIGESSSLFVPYSPPMSIPDMDLAFSALTPDSLRRNELSGRAYSESDVLTLSAALARARGDIRPSTLHLVSIDDLGAVPMAHHRADRKLLEDTVLITPEYEALLAQQEAAEDPFAARRQQERGFTAALSNIWALLLDKVYWVRDRIFPSNGDQLNAWLSERRGQAVLFHLDPNRPGEIWMLRSADSDMTKIAQSIAAARAYGRGPRGQVSILGHDGGWDNWIAPDRQPNLLEPWSFQNFRAAMGNFVSARPIFYTFLMLLLALASALVALRLVISTREKL</sequence>
<evidence type="ECO:0000256" key="1">
    <source>
        <dbReference type="RuleBase" id="RU365021"/>
    </source>
</evidence>
<dbReference type="Pfam" id="PF20916">
    <property type="entry name" value="BscB_a-b"/>
    <property type="match status" value="1"/>
</dbReference>
<comment type="subunit">
    <text evidence="1">Tightly associated with the cellulose synthase catalytic subunit.</text>
</comment>
<dbReference type="InterPro" id="IPR018513">
    <property type="entry name" value="Cell_synthase_bac"/>
</dbReference>
<keyword evidence="1" id="KW-1133">Transmembrane helix</keyword>
<dbReference type="Proteomes" id="UP000272908">
    <property type="component" value="Unassembled WGS sequence"/>
</dbReference>